<dbReference type="Proteomes" id="UP000094527">
    <property type="component" value="Unassembled WGS sequence"/>
</dbReference>
<feature type="region of interest" description="Disordered" evidence="1">
    <location>
        <begin position="251"/>
        <end position="290"/>
    </location>
</feature>
<proteinExistence type="predicted"/>
<protein>
    <submittedName>
        <fullName evidence="3">Uncharacterized protein</fullName>
    </submittedName>
</protein>
<accession>A0A1D2MX82</accession>
<feature type="compositionally biased region" description="Acidic residues" evidence="1">
    <location>
        <begin position="281"/>
        <end position="290"/>
    </location>
</feature>
<reference evidence="3 4" key="1">
    <citation type="journal article" date="2016" name="Genome Biol. Evol.">
        <title>Gene Family Evolution Reflects Adaptation to Soil Environmental Stressors in the Genome of the Collembolan Orchesella cincta.</title>
        <authorList>
            <person name="Faddeeva-Vakhrusheva A."/>
            <person name="Derks M.F."/>
            <person name="Anvar S.Y."/>
            <person name="Agamennone V."/>
            <person name="Suring W."/>
            <person name="Smit S."/>
            <person name="van Straalen N.M."/>
            <person name="Roelofs D."/>
        </authorList>
    </citation>
    <scope>NUCLEOTIDE SEQUENCE [LARGE SCALE GENOMIC DNA]</scope>
    <source>
        <tissue evidence="3">Mixed pool</tissue>
    </source>
</reference>
<feature type="signal peptide" evidence="2">
    <location>
        <begin position="1"/>
        <end position="24"/>
    </location>
</feature>
<name>A0A1D2MX82_ORCCI</name>
<evidence type="ECO:0000313" key="4">
    <source>
        <dbReference type="Proteomes" id="UP000094527"/>
    </source>
</evidence>
<feature type="chain" id="PRO_5008904678" evidence="2">
    <location>
        <begin position="25"/>
        <end position="290"/>
    </location>
</feature>
<evidence type="ECO:0000256" key="2">
    <source>
        <dbReference type="SAM" id="SignalP"/>
    </source>
</evidence>
<keyword evidence="2" id="KW-0732">Signal</keyword>
<evidence type="ECO:0000313" key="3">
    <source>
        <dbReference type="EMBL" id="ODM97578.1"/>
    </source>
</evidence>
<dbReference type="AlphaFoldDB" id="A0A1D2MX82"/>
<comment type="caution">
    <text evidence="3">The sequence shown here is derived from an EMBL/GenBank/DDBJ whole genome shotgun (WGS) entry which is preliminary data.</text>
</comment>
<evidence type="ECO:0000256" key="1">
    <source>
        <dbReference type="SAM" id="MobiDB-lite"/>
    </source>
</evidence>
<keyword evidence="4" id="KW-1185">Reference proteome</keyword>
<gene>
    <name evidence="3" type="ORF">Ocin01_09104</name>
</gene>
<organism evidence="3 4">
    <name type="scientific">Orchesella cincta</name>
    <name type="common">Springtail</name>
    <name type="synonym">Podura cincta</name>
    <dbReference type="NCBI Taxonomy" id="48709"/>
    <lineage>
        <taxon>Eukaryota</taxon>
        <taxon>Metazoa</taxon>
        <taxon>Ecdysozoa</taxon>
        <taxon>Arthropoda</taxon>
        <taxon>Hexapoda</taxon>
        <taxon>Collembola</taxon>
        <taxon>Entomobryomorpha</taxon>
        <taxon>Entomobryoidea</taxon>
        <taxon>Orchesellidae</taxon>
        <taxon>Orchesellinae</taxon>
        <taxon>Orchesella</taxon>
    </lineage>
</organism>
<dbReference type="EMBL" id="LJIJ01000430">
    <property type="protein sequence ID" value="ODM97578.1"/>
    <property type="molecule type" value="Genomic_DNA"/>
</dbReference>
<dbReference type="OrthoDB" id="10670192at2759"/>
<sequence>MASISVFPLITSIILVMLACQIYANTQQSNYCASVFTDRDYKGFRLNITTVTSDHRWNYIRHHNLIPNSVKVKTNCALTIFDSKGNIQTIQDNITDLEWSSRNPLHLSCCQCEDCDSFKEQNLECARMFQYEKCSSCIGSHVDLKDGQETREFRLLHNQVSSVAVREGCSLQVSYQLAYAGLKLNLQASLQTGDNFLESQGLFSEQATVRIQNAKCACNTFRQQSKLDQTNSMEVEVHKVEESIKKFMQPVKMAPRETIGSKESSSSGSTEMLSDHQDVSQSDEDTWPIY</sequence>